<gene>
    <name evidence="11" type="ORF">DRW07_00180</name>
</gene>
<feature type="domain" description="Opacity-associated protein A LysM-like" evidence="9">
    <location>
        <begin position="75"/>
        <end position="153"/>
    </location>
</feature>
<proteinExistence type="predicted"/>
<dbReference type="GO" id="GO:0004222">
    <property type="term" value="F:metalloendopeptidase activity"/>
    <property type="evidence" value="ECO:0007669"/>
    <property type="project" value="TreeGrafter"/>
</dbReference>
<dbReference type="InterPro" id="IPR016047">
    <property type="entry name" value="M23ase_b-sheet_dom"/>
</dbReference>
<protein>
    <submittedName>
        <fullName evidence="11">Peptidase M23</fullName>
    </submittedName>
</protein>
<accession>A0A3N5YE29</accession>
<keyword evidence="7" id="KW-0482">Metalloprotease</keyword>
<evidence type="ECO:0000313" key="12">
    <source>
        <dbReference type="Proteomes" id="UP000275281"/>
    </source>
</evidence>
<evidence type="ECO:0000313" key="11">
    <source>
        <dbReference type="EMBL" id="RPJ67865.1"/>
    </source>
</evidence>
<name>A0A3N5YE29_9ALTE</name>
<evidence type="ECO:0000256" key="3">
    <source>
        <dbReference type="ARBA" id="ARBA00022670"/>
    </source>
</evidence>
<dbReference type="AlphaFoldDB" id="A0A3N5YE29"/>
<keyword evidence="6" id="KW-0862">Zinc</keyword>
<comment type="caution">
    <text evidence="11">The sequence shown here is derived from an EMBL/GenBank/DDBJ whole genome shotgun (WGS) entry which is preliminary data.</text>
</comment>
<evidence type="ECO:0000259" key="10">
    <source>
        <dbReference type="Pfam" id="PF19425"/>
    </source>
</evidence>
<dbReference type="Pfam" id="PF04225">
    <property type="entry name" value="LysM_OapA"/>
    <property type="match status" value="1"/>
</dbReference>
<dbReference type="InterPro" id="IPR011055">
    <property type="entry name" value="Dup_hybrid_motif"/>
</dbReference>
<evidence type="ECO:0000256" key="2">
    <source>
        <dbReference type="ARBA" id="ARBA00004196"/>
    </source>
</evidence>
<dbReference type="Proteomes" id="UP000275281">
    <property type="component" value="Unassembled WGS sequence"/>
</dbReference>
<comment type="subcellular location">
    <subcellularLocation>
        <location evidence="2">Cell envelope</location>
    </subcellularLocation>
</comment>
<keyword evidence="3" id="KW-0645">Protease</keyword>
<dbReference type="PANTHER" id="PTHR21666:SF288">
    <property type="entry name" value="CELL DIVISION PROTEIN YTFB"/>
    <property type="match status" value="1"/>
</dbReference>
<dbReference type="InterPro" id="IPR050570">
    <property type="entry name" value="Cell_wall_metabolism_enzyme"/>
</dbReference>
<dbReference type="Gene3D" id="2.70.70.10">
    <property type="entry name" value="Glucose Permease (Domain IIA)"/>
    <property type="match status" value="1"/>
</dbReference>
<dbReference type="Pfam" id="PF01551">
    <property type="entry name" value="Peptidase_M23"/>
    <property type="match status" value="1"/>
</dbReference>
<organism evidence="11 12">
    <name type="scientific">Alteromonas sediminis</name>
    <dbReference type="NCBI Taxonomy" id="2259342"/>
    <lineage>
        <taxon>Bacteria</taxon>
        <taxon>Pseudomonadati</taxon>
        <taxon>Pseudomonadota</taxon>
        <taxon>Gammaproteobacteria</taxon>
        <taxon>Alteromonadales</taxon>
        <taxon>Alteromonadaceae</taxon>
        <taxon>Alteromonas/Salinimonas group</taxon>
        <taxon>Alteromonas</taxon>
    </lineage>
</organism>
<keyword evidence="5" id="KW-0378">Hydrolase</keyword>
<evidence type="ECO:0000259" key="8">
    <source>
        <dbReference type="Pfam" id="PF01551"/>
    </source>
</evidence>
<evidence type="ECO:0000256" key="6">
    <source>
        <dbReference type="ARBA" id="ARBA00022833"/>
    </source>
</evidence>
<evidence type="ECO:0000256" key="1">
    <source>
        <dbReference type="ARBA" id="ARBA00001947"/>
    </source>
</evidence>
<evidence type="ECO:0000256" key="4">
    <source>
        <dbReference type="ARBA" id="ARBA00022723"/>
    </source>
</evidence>
<evidence type="ECO:0000259" key="9">
    <source>
        <dbReference type="Pfam" id="PF04225"/>
    </source>
</evidence>
<feature type="domain" description="M23ase beta-sheet core" evidence="8">
    <location>
        <begin position="297"/>
        <end position="391"/>
    </location>
</feature>
<reference evidence="11 12" key="1">
    <citation type="submission" date="2018-11" db="EMBL/GenBank/DDBJ databases">
        <authorList>
            <person name="Ye M.-Q."/>
            <person name="Du Z.-J."/>
        </authorList>
    </citation>
    <scope>NUCLEOTIDE SEQUENCE [LARGE SCALE GENOMIC DNA]</scope>
    <source>
        <strain evidence="11 12">U0105</strain>
    </source>
</reference>
<dbReference type="FunFam" id="2.70.70.10:FF:000002">
    <property type="entry name" value="Murein DD-endopeptidase MepM"/>
    <property type="match status" value="1"/>
</dbReference>
<dbReference type="EMBL" id="RPOK01000001">
    <property type="protein sequence ID" value="RPJ67865.1"/>
    <property type="molecule type" value="Genomic_DNA"/>
</dbReference>
<dbReference type="OrthoDB" id="9805070at2"/>
<dbReference type="RefSeq" id="WP_124025868.1">
    <property type="nucleotide sequence ID" value="NZ_JBHRSN010000005.1"/>
</dbReference>
<comment type="cofactor">
    <cofactor evidence="1">
        <name>Zn(2+)</name>
        <dbReference type="ChEBI" id="CHEBI:29105"/>
    </cofactor>
</comment>
<dbReference type="Pfam" id="PF19425">
    <property type="entry name" value="Csd3_N2"/>
    <property type="match status" value="1"/>
</dbReference>
<evidence type="ECO:0000256" key="5">
    <source>
        <dbReference type="ARBA" id="ARBA00022801"/>
    </source>
</evidence>
<keyword evidence="12" id="KW-1185">Reference proteome</keyword>
<dbReference type="PANTHER" id="PTHR21666">
    <property type="entry name" value="PEPTIDASE-RELATED"/>
    <property type="match status" value="1"/>
</dbReference>
<dbReference type="CDD" id="cd12797">
    <property type="entry name" value="M23_peptidase"/>
    <property type="match status" value="1"/>
</dbReference>
<dbReference type="GO" id="GO:0030313">
    <property type="term" value="C:cell envelope"/>
    <property type="evidence" value="ECO:0007669"/>
    <property type="project" value="UniProtKB-SubCell"/>
</dbReference>
<dbReference type="SUPFAM" id="SSF51261">
    <property type="entry name" value="Duplicated hybrid motif"/>
    <property type="match status" value="1"/>
</dbReference>
<dbReference type="GO" id="GO:0046872">
    <property type="term" value="F:metal ion binding"/>
    <property type="evidence" value="ECO:0007669"/>
    <property type="project" value="UniProtKB-KW"/>
</dbReference>
<keyword evidence="4" id="KW-0479">Metal-binding</keyword>
<sequence length="443" mass="49494">MRPVKLFSSLPKAHQISITMVTGFMCFLLLLPSDPATASRHTESTILEVGQRYPLALSYSAVENVVPAALLEESWESVTVKRGDTLAKIFQRIGFSPRDTHRVSRAGEPAKTLVTLLPGDELRYRSNEEGGFAALQYALSATKTLIIEASEDGELTSRVEEQPVEVRAHFAQGEITSNFWNAASRAGLSDNQIMRLASIFGWDIDFAMEIREGDTFNVVFEEKYLDGEFIGHGDIIAAEFVNQGEQFQAILHSDGNYYTPEGRSMRKSFLRAPINFKYVSSNFNPRRFHPVLKRWKAHRGVDYVARVGTPVMAAGDGKVIKSSYDKLNGHHVFIQHGEKYTTKYLHFKSRAVKKGEIVKQGQTIGYLGATGRVTGAHLHYEFLVDGVHRNPRTVSLPKAMPIANEERESFEAIAAASLKKLNASKRIMIAMNQKLNDRANISE</sequence>
<dbReference type="InterPro" id="IPR007340">
    <property type="entry name" value="LysM_Opacity-associatedA"/>
</dbReference>
<dbReference type="GO" id="GO:0006508">
    <property type="term" value="P:proteolysis"/>
    <property type="evidence" value="ECO:0007669"/>
    <property type="project" value="UniProtKB-KW"/>
</dbReference>
<feature type="domain" description="Csd3-like second N-terminal" evidence="10">
    <location>
        <begin position="169"/>
        <end position="285"/>
    </location>
</feature>
<dbReference type="GO" id="GO:0042834">
    <property type="term" value="F:peptidoglycan binding"/>
    <property type="evidence" value="ECO:0007669"/>
    <property type="project" value="InterPro"/>
</dbReference>
<evidence type="ECO:0000256" key="7">
    <source>
        <dbReference type="ARBA" id="ARBA00023049"/>
    </source>
</evidence>
<dbReference type="Gene3D" id="3.10.450.350">
    <property type="match status" value="2"/>
</dbReference>
<dbReference type="InterPro" id="IPR045834">
    <property type="entry name" value="Csd3_N2"/>
</dbReference>